<reference evidence="2 3" key="1">
    <citation type="submission" date="2020-10" db="EMBL/GenBank/DDBJ databases">
        <title>The Coptis chinensis genome and diversification of protoberbering-type alkaloids.</title>
        <authorList>
            <person name="Wang B."/>
            <person name="Shu S."/>
            <person name="Song C."/>
            <person name="Liu Y."/>
        </authorList>
    </citation>
    <scope>NUCLEOTIDE SEQUENCE [LARGE SCALE GENOMIC DNA]</scope>
    <source>
        <strain evidence="2">HL-2020</strain>
        <tissue evidence="2">Leaf</tissue>
    </source>
</reference>
<dbReference type="AlphaFoldDB" id="A0A835IZD2"/>
<evidence type="ECO:0000313" key="2">
    <source>
        <dbReference type="EMBL" id="KAF9626565.1"/>
    </source>
</evidence>
<dbReference type="EMBL" id="JADFTS010000001">
    <property type="protein sequence ID" value="KAF9626565.1"/>
    <property type="molecule type" value="Genomic_DNA"/>
</dbReference>
<gene>
    <name evidence="2" type="ORF">IFM89_035450</name>
</gene>
<evidence type="ECO:0000256" key="1">
    <source>
        <dbReference type="SAM" id="MobiDB-lite"/>
    </source>
</evidence>
<organism evidence="2 3">
    <name type="scientific">Coptis chinensis</name>
    <dbReference type="NCBI Taxonomy" id="261450"/>
    <lineage>
        <taxon>Eukaryota</taxon>
        <taxon>Viridiplantae</taxon>
        <taxon>Streptophyta</taxon>
        <taxon>Embryophyta</taxon>
        <taxon>Tracheophyta</taxon>
        <taxon>Spermatophyta</taxon>
        <taxon>Magnoliopsida</taxon>
        <taxon>Ranunculales</taxon>
        <taxon>Ranunculaceae</taxon>
        <taxon>Coptidoideae</taxon>
        <taxon>Coptis</taxon>
    </lineage>
</organism>
<keyword evidence="3" id="KW-1185">Reference proteome</keyword>
<comment type="caution">
    <text evidence="2">The sequence shown here is derived from an EMBL/GenBank/DDBJ whole genome shotgun (WGS) entry which is preliminary data.</text>
</comment>
<evidence type="ECO:0000313" key="3">
    <source>
        <dbReference type="Proteomes" id="UP000631114"/>
    </source>
</evidence>
<feature type="compositionally biased region" description="Basic and acidic residues" evidence="1">
    <location>
        <begin position="1"/>
        <end position="12"/>
    </location>
</feature>
<proteinExistence type="predicted"/>
<dbReference type="Proteomes" id="UP000631114">
    <property type="component" value="Unassembled WGS sequence"/>
</dbReference>
<feature type="region of interest" description="Disordered" evidence="1">
    <location>
        <begin position="1"/>
        <end position="60"/>
    </location>
</feature>
<accession>A0A835IZD2</accession>
<name>A0A835IZD2_9MAGN</name>
<sequence length="60" mass="6399">MQTGDGKLEMHGRCNAGQKSGTKDGPVVARNMACSDLSESRTGLGWPAAAQQMAYSQRRT</sequence>
<protein>
    <submittedName>
        <fullName evidence="2">Uncharacterized protein</fullName>
    </submittedName>
</protein>